<name>A0ABV6BKJ5_9FLAO</name>
<dbReference type="Proteomes" id="UP001589734">
    <property type="component" value="Unassembled WGS sequence"/>
</dbReference>
<evidence type="ECO:0000256" key="1">
    <source>
        <dbReference type="SAM" id="SignalP"/>
    </source>
</evidence>
<keyword evidence="1" id="KW-0732">Signal</keyword>
<feature type="chain" id="PRO_5046319421" evidence="1">
    <location>
        <begin position="20"/>
        <end position="51"/>
    </location>
</feature>
<proteinExistence type="predicted"/>
<sequence>MTKVITFLTLALFTIGVSAQDIKTAKKDKAQKEAACKKSNKKDKKSCCSKK</sequence>
<evidence type="ECO:0000313" key="3">
    <source>
        <dbReference type="Proteomes" id="UP001589734"/>
    </source>
</evidence>
<dbReference type="EMBL" id="JBHLYW010000003">
    <property type="protein sequence ID" value="MFC0075960.1"/>
    <property type="molecule type" value="Genomic_DNA"/>
</dbReference>
<protein>
    <submittedName>
        <fullName evidence="2">Uncharacterized protein</fullName>
    </submittedName>
</protein>
<reference evidence="2 3" key="1">
    <citation type="submission" date="2024-09" db="EMBL/GenBank/DDBJ databases">
        <authorList>
            <person name="Sun Q."/>
            <person name="Mori K."/>
        </authorList>
    </citation>
    <scope>NUCLEOTIDE SEQUENCE [LARGE SCALE GENOMIC DNA]</scope>
    <source>
        <strain evidence="2 3">CGMCC 1.12926</strain>
    </source>
</reference>
<gene>
    <name evidence="2" type="ORF">ACFFLS_02830</name>
</gene>
<evidence type="ECO:0000313" key="2">
    <source>
        <dbReference type="EMBL" id="MFC0075960.1"/>
    </source>
</evidence>
<feature type="signal peptide" evidence="1">
    <location>
        <begin position="1"/>
        <end position="19"/>
    </location>
</feature>
<organism evidence="2 3">
    <name type="scientific">Flavobacterium procerum</name>
    <dbReference type="NCBI Taxonomy" id="1455569"/>
    <lineage>
        <taxon>Bacteria</taxon>
        <taxon>Pseudomonadati</taxon>
        <taxon>Bacteroidota</taxon>
        <taxon>Flavobacteriia</taxon>
        <taxon>Flavobacteriales</taxon>
        <taxon>Flavobacteriaceae</taxon>
        <taxon>Flavobacterium</taxon>
    </lineage>
</organism>
<dbReference type="RefSeq" id="WP_379683313.1">
    <property type="nucleotide sequence ID" value="NZ_JBHLYW010000003.1"/>
</dbReference>
<keyword evidence="3" id="KW-1185">Reference proteome</keyword>
<comment type="caution">
    <text evidence="2">The sequence shown here is derived from an EMBL/GenBank/DDBJ whole genome shotgun (WGS) entry which is preliminary data.</text>
</comment>
<accession>A0ABV6BKJ5</accession>